<dbReference type="Pfam" id="PF21850">
    <property type="entry name" value="DUF6909"/>
    <property type="match status" value="1"/>
</dbReference>
<dbReference type="AlphaFoldDB" id="A0A1F7SV65"/>
<protein>
    <submittedName>
        <fullName evidence="1">Uncharacterized protein</fullName>
    </submittedName>
</protein>
<dbReference type="EMBL" id="MGDL01000007">
    <property type="protein sequence ID" value="OGL57696.1"/>
    <property type="molecule type" value="Genomic_DNA"/>
</dbReference>
<name>A0A1F7SV65_9BACT</name>
<comment type="caution">
    <text evidence="1">The sequence shown here is derived from an EMBL/GenBank/DDBJ whole genome shotgun (WGS) entry which is preliminary data.</text>
</comment>
<accession>A0A1F7SV65</accession>
<evidence type="ECO:0000313" key="1">
    <source>
        <dbReference type="EMBL" id="OGL57696.1"/>
    </source>
</evidence>
<dbReference type="Proteomes" id="UP000179812">
    <property type="component" value="Unassembled WGS sequence"/>
</dbReference>
<proteinExistence type="predicted"/>
<sequence>MTSTIDSIDLHVRSYRSALKSTHELTVNSLSNSHLRLEPILHPLANNPFQLDVAAFVYALLRLPAQIDQTQKIIIGQTPDVFTQAGYKQVENWAKVESPARRRTTFFHSQKHLLASFAASISDIDDLTNLLIAYQTEWNKFHTLLKTQYKSYFKFKSDLKTDKLTQTLNISPQDWKSLTTALGSKWPSRLQNIYQSPQNLRIQLLAGSWIDYTKTTQKWWKNVAKTVSPNLHISRQNIYFVSSNTHSLLNIFSGFVLKKQDFIISQIKQDRPQLYQIWQEIQSKQLFLHQNDFLYFASKYYLDQPKIKKEFIQYQKSLGIIYVPNSHYLDSNVQIFPVKNLVKSKHLDPRLKITHPKKLSQSNALIFNIDYPLGFAAYHILTETLENVARVKGVYITGKAAVLNSEIGDIQIPRLVFDEHTQNTYMFNNCFNNFFPYTNNQGSILTNQKAVSVLGTYLENEALLQKYSENNLTIIEMESGPYLGAVAEATYDQPTPRNTIIDLNPAPMDIGIINYTSDTPYSKAKNLGTQHLTLDGVEPVYLASLAILQRIINLEEDI</sequence>
<evidence type="ECO:0000313" key="2">
    <source>
        <dbReference type="Proteomes" id="UP000179812"/>
    </source>
</evidence>
<reference evidence="1 2" key="1">
    <citation type="journal article" date="2016" name="Nat. Commun.">
        <title>Thousands of microbial genomes shed light on interconnected biogeochemical processes in an aquifer system.</title>
        <authorList>
            <person name="Anantharaman K."/>
            <person name="Brown C.T."/>
            <person name="Hug L.A."/>
            <person name="Sharon I."/>
            <person name="Castelle C.J."/>
            <person name="Probst A.J."/>
            <person name="Thomas B.C."/>
            <person name="Singh A."/>
            <person name="Wilkins M.J."/>
            <person name="Karaoz U."/>
            <person name="Brodie E.L."/>
            <person name="Williams K.H."/>
            <person name="Hubbard S.S."/>
            <person name="Banfield J.F."/>
        </authorList>
    </citation>
    <scope>NUCLEOTIDE SEQUENCE [LARGE SCALE GENOMIC DNA]</scope>
</reference>
<organism evidence="1 2">
    <name type="scientific">Candidatus Shapirobacteria bacterium RIFOXYB1_FULL_38_38</name>
    <dbReference type="NCBI Taxonomy" id="1802151"/>
    <lineage>
        <taxon>Bacteria</taxon>
        <taxon>Candidatus Shapironibacteriota</taxon>
    </lineage>
</organism>
<gene>
    <name evidence="1" type="ORF">A2367_00985</name>
</gene>
<dbReference type="InterPro" id="IPR054204">
    <property type="entry name" value="DUF6909"/>
</dbReference>